<dbReference type="Gene3D" id="3.40.366.10">
    <property type="entry name" value="Malonyl-Coenzyme A Acyl Carrier Protein, domain 2"/>
    <property type="match status" value="1"/>
</dbReference>
<dbReference type="GO" id="GO:0004312">
    <property type="term" value="F:fatty acid synthase activity"/>
    <property type="evidence" value="ECO:0007669"/>
    <property type="project" value="TreeGrafter"/>
</dbReference>
<dbReference type="InterPro" id="IPR050091">
    <property type="entry name" value="PKS_NRPS_Biosynth_Enz"/>
</dbReference>
<dbReference type="PROSITE" id="PS00606">
    <property type="entry name" value="KS3_1"/>
    <property type="match status" value="1"/>
</dbReference>
<dbReference type="SUPFAM" id="SSF52151">
    <property type="entry name" value="FabD/lysophospholipase-like"/>
    <property type="match status" value="1"/>
</dbReference>
<feature type="compositionally biased region" description="Polar residues" evidence="7">
    <location>
        <begin position="929"/>
        <end position="940"/>
    </location>
</feature>
<dbReference type="Pfam" id="PF02801">
    <property type="entry name" value="Ketoacyl-synt_C"/>
    <property type="match status" value="1"/>
</dbReference>
<dbReference type="InterPro" id="IPR015422">
    <property type="entry name" value="PyrdxlP-dep_Trfase_small"/>
</dbReference>
<gene>
    <name evidence="9" type="primary">ppsA_2</name>
    <name evidence="9" type="ORF">DE4585_01072</name>
</gene>
<evidence type="ECO:0000313" key="9">
    <source>
        <dbReference type="EMBL" id="TDZ85753.1"/>
    </source>
</evidence>
<evidence type="ECO:0000256" key="1">
    <source>
        <dbReference type="ARBA" id="ARBA00001933"/>
    </source>
</evidence>
<dbReference type="InterPro" id="IPR004839">
    <property type="entry name" value="Aminotransferase_I/II_large"/>
</dbReference>
<dbReference type="Gene3D" id="3.40.47.10">
    <property type="match status" value="1"/>
</dbReference>
<dbReference type="SUPFAM" id="SSF53383">
    <property type="entry name" value="PLP-dependent transferases"/>
    <property type="match status" value="1"/>
</dbReference>
<evidence type="ECO:0000259" key="8">
    <source>
        <dbReference type="PROSITE" id="PS52004"/>
    </source>
</evidence>
<dbReference type="InterPro" id="IPR014030">
    <property type="entry name" value="Ketoacyl_synth_N"/>
</dbReference>
<dbReference type="GO" id="GO:0005737">
    <property type="term" value="C:cytoplasm"/>
    <property type="evidence" value="ECO:0007669"/>
    <property type="project" value="TreeGrafter"/>
</dbReference>
<keyword evidence="4 9" id="KW-0808">Transferase</keyword>
<dbReference type="Pfam" id="PF00155">
    <property type="entry name" value="Aminotran_1_2"/>
    <property type="match status" value="1"/>
</dbReference>
<dbReference type="SUPFAM" id="SSF55048">
    <property type="entry name" value="Probable ACP-binding domain of malonyl-CoA ACP transacylase"/>
    <property type="match status" value="1"/>
</dbReference>
<dbReference type="Pfam" id="PF00698">
    <property type="entry name" value="Acyl_transf_1"/>
    <property type="match status" value="1"/>
</dbReference>
<keyword evidence="6" id="KW-0511">Multifunctional enzyme</keyword>
<dbReference type="PROSITE" id="PS00599">
    <property type="entry name" value="AA_TRANSFER_CLASS_2"/>
    <property type="match status" value="1"/>
</dbReference>
<dbReference type="InterPro" id="IPR016039">
    <property type="entry name" value="Thiolase-like"/>
</dbReference>
<dbReference type="GO" id="GO:0071770">
    <property type="term" value="P:DIM/DIP cell wall layer assembly"/>
    <property type="evidence" value="ECO:0007669"/>
    <property type="project" value="TreeGrafter"/>
</dbReference>
<keyword evidence="9" id="KW-0012">Acyltransferase</keyword>
<evidence type="ECO:0000256" key="3">
    <source>
        <dbReference type="ARBA" id="ARBA00022553"/>
    </source>
</evidence>
<dbReference type="InterPro" id="IPR015424">
    <property type="entry name" value="PyrdxlP-dep_Trfase"/>
</dbReference>
<dbReference type="Gene3D" id="3.90.1150.10">
    <property type="entry name" value="Aspartate Aminotransferase, domain 1"/>
    <property type="match status" value="1"/>
</dbReference>
<dbReference type="SMART" id="SM00825">
    <property type="entry name" value="PKS_KS"/>
    <property type="match status" value="1"/>
</dbReference>
<dbReference type="EMBL" id="PECH01000004">
    <property type="protein sequence ID" value="TDZ85753.1"/>
    <property type="molecule type" value="Genomic_DNA"/>
</dbReference>
<evidence type="ECO:0000313" key="10">
    <source>
        <dbReference type="Proteomes" id="UP000295117"/>
    </source>
</evidence>
<dbReference type="InterPro" id="IPR014043">
    <property type="entry name" value="Acyl_transferase_dom"/>
</dbReference>
<sequence length="1507" mass="159465">MDAPRGNGPSEPLAIVGMACQVPGAGDVRSFWQMLLRGDTAVGQIPRERWEHGPFFDPEGKRPNTTYTDVMAAVSGIDRFDPLTFGISPRQAEVMDPQHRILLTTTREALEDAGFDQESFAGRSVGVYVGISTSDFREVVVSAPLRGVQLGAGEFGDSSNLSDIDSRALTADVPVVRPFTMPGSLLNMSAAMISRAFNLRGPSMAVDAACASSLVALNNAVLALRSRQCEVAIVAGVHLNLVPDSLVMFSKIGAVSKSGICAPFDASADGFVLGEGVGVIVLTREDTLPARGEVHAWLRGVGCNNDGAGAGPMEPQAAGQRAAIEFALADAGLDPSQIDYVEAHGTATPVGDAVEVESLSSCLAHRGDLPRYLGSAKANVGHAMSAAGLIGLIKTALVLRTGIIPPQPNIREKRDALNLEERGWRIAESATTLPAVPVRPHVAGVSAFGFGGTNVHVLLEAGQPRDVARAGTPRDSWVIPIRGENARDIEVRCQYLLDDIDATPDLDLGQVARTLTRREDRGVELLIVTGSILELHEHLRAALAVLKAGGEIPTRIGDDVWYRSAKPAAAIPRVCFLFAGQGAQTVNELASLKAAVPEVNATIERLAAAAHSPGLLDVMYPAEHTPAAALALASTDRCQPALLITQLAFVQYLASAGVIPDVVLGHSVGEFAAAATAGVLSDEQAVHFAARRGEAIAHADIPAGGMIVCRSDEATLRALIEDIPSVWVANHNAADQIVLAGTTDGLASASALLAGADVPHKVLNVSHAFHSPLLEPANRDIEGLIAELPIRDPEIGFISCISASAYTDAEGIRTRWREHALASVRFSEALGGLGDADTVFLQIGAGRALLNLARSAGAPVDHLVAVDTDEHARLLNRIRAQLRSVGVPAGLDGTSDHPGALLTTRPVPAKSLWPVKKRESRRTLAAIPQDSSPAKRTQSAPIGKESPLMQDIISLWREQTALLTTVLGNQTIELPPTAQPVPAIPAAPAPPTATNPQRTPLNRNSAVNRNSNALNEIARIGSYDAAALTAGHLLVGDLGFDSLMLTELFKTLQKGNPDLALQDFSAKELTVGSVVALAAGETAVVVAKPEPSGDVLAERVTRERTITDFPEWQALDKRLKDLDSEGTENPYFTVHQQVVNDTTRVGDRVLINFSSYNYLGLSGDERVTARAQEALSRYGTSVSASRLLSGEKPVHRELEAAIARLLKVEDVVTLVGGHSTNVTAIGHILGEQDIVLHDALAHDSIMQGCRLSGATRRPFKHNDAAHLDQLLGTVRDRYRRALVVIEGAYSMDGDIADLPAFIEVAKRHDALLMVDEAHSIGVLGAGGGGIGEHFDVDRSQVDIWMGTLSKSLSSCGGYLGGSRELIEYLKYSLPGFIYSCGLPPASAGASLASIEILQAEPERVAALHANADYMRAAFAGAGLAFGDSSGTPIIPFVVGDSRRSLLLAAQLREAGINVDPILYPAVPNDQTRLRFFVTASHSFEQIDRTVKILANLVNPATQHLNGA</sequence>
<dbReference type="RefSeq" id="WP_134070086.1">
    <property type="nucleotide sequence ID" value="NZ_PECH01000004.1"/>
</dbReference>
<keyword evidence="3" id="KW-0597">Phosphoprotein</keyword>
<organism evidence="9 10">
    <name type="scientific">Mycobacteroides salmoniphilum</name>
    <dbReference type="NCBI Taxonomy" id="404941"/>
    <lineage>
        <taxon>Bacteria</taxon>
        <taxon>Bacillati</taxon>
        <taxon>Actinomycetota</taxon>
        <taxon>Actinomycetes</taxon>
        <taxon>Mycobacteriales</taxon>
        <taxon>Mycobacteriaceae</taxon>
        <taxon>Mycobacteroides</taxon>
    </lineage>
</organism>
<dbReference type="EC" id="2.3.1.41" evidence="9"/>
<dbReference type="CDD" id="cd06454">
    <property type="entry name" value="KBL_like"/>
    <property type="match status" value="1"/>
</dbReference>
<dbReference type="CDD" id="cd00833">
    <property type="entry name" value="PKS"/>
    <property type="match status" value="1"/>
</dbReference>
<dbReference type="InterPro" id="IPR015421">
    <property type="entry name" value="PyrdxlP-dep_Trfase_major"/>
</dbReference>
<feature type="compositionally biased region" description="Pro residues" evidence="7">
    <location>
        <begin position="977"/>
        <end position="993"/>
    </location>
</feature>
<dbReference type="Proteomes" id="UP000295117">
    <property type="component" value="Unassembled WGS sequence"/>
</dbReference>
<dbReference type="PANTHER" id="PTHR43775:SF37">
    <property type="entry name" value="SI:DKEY-61P9.11"/>
    <property type="match status" value="1"/>
</dbReference>
<dbReference type="InterPro" id="IPR014031">
    <property type="entry name" value="Ketoacyl_synth_C"/>
</dbReference>
<dbReference type="GO" id="GO:0005886">
    <property type="term" value="C:plasma membrane"/>
    <property type="evidence" value="ECO:0007669"/>
    <property type="project" value="TreeGrafter"/>
</dbReference>
<dbReference type="GO" id="GO:0030170">
    <property type="term" value="F:pyridoxal phosphate binding"/>
    <property type="evidence" value="ECO:0007669"/>
    <property type="project" value="InterPro"/>
</dbReference>
<evidence type="ECO:0000256" key="7">
    <source>
        <dbReference type="SAM" id="MobiDB-lite"/>
    </source>
</evidence>
<dbReference type="Gene3D" id="3.30.70.250">
    <property type="entry name" value="Malonyl-CoA ACP transacylase, ACP-binding"/>
    <property type="match status" value="1"/>
</dbReference>
<dbReference type="InterPro" id="IPR016036">
    <property type="entry name" value="Malonyl_transacylase_ACP-bd"/>
</dbReference>
<dbReference type="InterPro" id="IPR020841">
    <property type="entry name" value="PKS_Beta-ketoAc_synthase_dom"/>
</dbReference>
<evidence type="ECO:0000256" key="6">
    <source>
        <dbReference type="ARBA" id="ARBA00023268"/>
    </source>
</evidence>
<evidence type="ECO:0000256" key="5">
    <source>
        <dbReference type="ARBA" id="ARBA00022898"/>
    </source>
</evidence>
<feature type="domain" description="Ketosynthase family 3 (KS3)" evidence="8">
    <location>
        <begin position="10"/>
        <end position="461"/>
    </location>
</feature>
<feature type="region of interest" description="Disordered" evidence="7">
    <location>
        <begin position="977"/>
        <end position="1006"/>
    </location>
</feature>
<dbReference type="InterPro" id="IPR001227">
    <property type="entry name" value="Ac_transferase_dom_sf"/>
</dbReference>
<dbReference type="Gene3D" id="3.40.640.10">
    <property type="entry name" value="Type I PLP-dependent aspartate aminotransferase-like (Major domain)"/>
    <property type="match status" value="1"/>
</dbReference>
<dbReference type="PROSITE" id="PS52004">
    <property type="entry name" value="KS3_2"/>
    <property type="match status" value="1"/>
</dbReference>
<dbReference type="SMART" id="SM00827">
    <property type="entry name" value="PKS_AT"/>
    <property type="match status" value="1"/>
</dbReference>
<dbReference type="InterPro" id="IPR018201">
    <property type="entry name" value="Ketoacyl_synth_AS"/>
</dbReference>
<evidence type="ECO:0000256" key="4">
    <source>
        <dbReference type="ARBA" id="ARBA00022679"/>
    </source>
</evidence>
<dbReference type="GO" id="GO:0006633">
    <property type="term" value="P:fatty acid biosynthetic process"/>
    <property type="evidence" value="ECO:0007669"/>
    <property type="project" value="InterPro"/>
</dbReference>
<protein>
    <submittedName>
        <fullName evidence="9">Phthiocerol/phenolphthiocerol synthesis polyketide synthase type I PpsA</fullName>
        <ecNumber evidence="9">2.3.1.41</ecNumber>
    </submittedName>
</protein>
<keyword evidence="5" id="KW-0663">Pyridoxal phosphate</keyword>
<dbReference type="GO" id="GO:0004315">
    <property type="term" value="F:3-oxoacyl-[acyl-carrier-protein] synthase activity"/>
    <property type="evidence" value="ECO:0007669"/>
    <property type="project" value="UniProtKB-EC"/>
</dbReference>
<dbReference type="InterPro" id="IPR001917">
    <property type="entry name" value="Aminotrans_II_pyridoxalP_BS"/>
</dbReference>
<accession>A0A4R8S8P5</accession>
<dbReference type="InterPro" id="IPR016035">
    <property type="entry name" value="Acyl_Trfase/lysoPLipase"/>
</dbReference>
<dbReference type="PANTHER" id="PTHR43775">
    <property type="entry name" value="FATTY ACID SYNTHASE"/>
    <property type="match status" value="1"/>
</dbReference>
<feature type="compositionally biased region" description="Low complexity" evidence="7">
    <location>
        <begin position="994"/>
        <end position="1006"/>
    </location>
</feature>
<comment type="caution">
    <text evidence="9">The sequence shown here is derived from an EMBL/GenBank/DDBJ whole genome shotgun (WGS) entry which is preliminary data.</text>
</comment>
<comment type="cofactor">
    <cofactor evidence="1">
        <name>pyridoxal 5'-phosphate</name>
        <dbReference type="ChEBI" id="CHEBI:597326"/>
    </cofactor>
</comment>
<feature type="region of interest" description="Disordered" evidence="7">
    <location>
        <begin position="918"/>
        <end position="943"/>
    </location>
</feature>
<dbReference type="SUPFAM" id="SSF53901">
    <property type="entry name" value="Thiolase-like"/>
    <property type="match status" value="1"/>
</dbReference>
<dbReference type="Pfam" id="PF00109">
    <property type="entry name" value="ketoacyl-synt"/>
    <property type="match status" value="1"/>
</dbReference>
<evidence type="ECO:0000256" key="2">
    <source>
        <dbReference type="ARBA" id="ARBA00022450"/>
    </source>
</evidence>
<proteinExistence type="predicted"/>
<name>A0A4R8S8P5_9MYCO</name>
<reference evidence="9 10" key="1">
    <citation type="journal article" date="2019" name="Sci. Rep.">
        <title>Extended insight into the Mycobacterium chelonae-abscessus complex through whole genome sequencing of Mycobacterium salmoniphilum outbreak and Mycobacterium salmoniphilum-like strains.</title>
        <authorList>
            <person name="Behra P.R.K."/>
            <person name="Das S."/>
            <person name="Pettersson B.M.F."/>
            <person name="Shirreff L."/>
            <person name="DuCote T."/>
            <person name="Jacobsson K.G."/>
            <person name="Ennis D.G."/>
            <person name="Kirsebom L.A."/>
        </authorList>
    </citation>
    <scope>NUCLEOTIDE SEQUENCE [LARGE SCALE GENOMIC DNA]</scope>
    <source>
        <strain evidence="9 10">DE 4585</strain>
    </source>
</reference>
<keyword evidence="2" id="KW-0596">Phosphopantetheine</keyword>